<reference evidence="4 5" key="1">
    <citation type="journal article" date="2011" name="Science">
        <title>The Selaginella genome identifies genetic changes associated with the evolution of vascular plants.</title>
        <authorList>
            <person name="Banks J.A."/>
            <person name="Nishiyama T."/>
            <person name="Hasebe M."/>
            <person name="Bowman J.L."/>
            <person name="Gribskov M."/>
            <person name="dePamphilis C."/>
            <person name="Albert V.A."/>
            <person name="Aono N."/>
            <person name="Aoyama T."/>
            <person name="Ambrose B.A."/>
            <person name="Ashton N.W."/>
            <person name="Axtell M.J."/>
            <person name="Barker E."/>
            <person name="Barker M.S."/>
            <person name="Bennetzen J.L."/>
            <person name="Bonawitz N.D."/>
            <person name="Chapple C."/>
            <person name="Cheng C."/>
            <person name="Correa L.G."/>
            <person name="Dacre M."/>
            <person name="DeBarry J."/>
            <person name="Dreyer I."/>
            <person name="Elias M."/>
            <person name="Engstrom E.M."/>
            <person name="Estelle M."/>
            <person name="Feng L."/>
            <person name="Finet C."/>
            <person name="Floyd S.K."/>
            <person name="Frommer W.B."/>
            <person name="Fujita T."/>
            <person name="Gramzow L."/>
            <person name="Gutensohn M."/>
            <person name="Harholt J."/>
            <person name="Hattori M."/>
            <person name="Heyl A."/>
            <person name="Hirai T."/>
            <person name="Hiwatashi Y."/>
            <person name="Ishikawa M."/>
            <person name="Iwata M."/>
            <person name="Karol K.G."/>
            <person name="Koehler B."/>
            <person name="Kolukisaoglu U."/>
            <person name="Kubo M."/>
            <person name="Kurata T."/>
            <person name="Lalonde S."/>
            <person name="Li K."/>
            <person name="Li Y."/>
            <person name="Litt A."/>
            <person name="Lyons E."/>
            <person name="Manning G."/>
            <person name="Maruyama T."/>
            <person name="Michael T.P."/>
            <person name="Mikami K."/>
            <person name="Miyazaki S."/>
            <person name="Morinaga S."/>
            <person name="Murata T."/>
            <person name="Mueller-Roeber B."/>
            <person name="Nelson D.R."/>
            <person name="Obara M."/>
            <person name="Oguri Y."/>
            <person name="Olmstead R.G."/>
            <person name="Onodera N."/>
            <person name="Petersen B.L."/>
            <person name="Pils B."/>
            <person name="Prigge M."/>
            <person name="Rensing S.A."/>
            <person name="Riano-Pachon D.M."/>
            <person name="Roberts A.W."/>
            <person name="Sato Y."/>
            <person name="Scheller H.V."/>
            <person name="Schulz B."/>
            <person name="Schulz C."/>
            <person name="Shakirov E.V."/>
            <person name="Shibagaki N."/>
            <person name="Shinohara N."/>
            <person name="Shippen D.E."/>
            <person name="Soerensen I."/>
            <person name="Sotooka R."/>
            <person name="Sugimoto N."/>
            <person name="Sugita M."/>
            <person name="Sumikawa N."/>
            <person name="Tanurdzic M."/>
            <person name="Theissen G."/>
            <person name="Ulvskov P."/>
            <person name="Wakazuki S."/>
            <person name="Weng J.K."/>
            <person name="Willats W.W."/>
            <person name="Wipf D."/>
            <person name="Wolf P.G."/>
            <person name="Yang L."/>
            <person name="Zimmer A.D."/>
            <person name="Zhu Q."/>
            <person name="Mitros T."/>
            <person name="Hellsten U."/>
            <person name="Loque D."/>
            <person name="Otillar R."/>
            <person name="Salamov A."/>
            <person name="Schmutz J."/>
            <person name="Shapiro H."/>
            <person name="Lindquist E."/>
            <person name="Lucas S."/>
            <person name="Rokhsar D."/>
            <person name="Grigoriev I.V."/>
        </authorList>
    </citation>
    <scope>NUCLEOTIDE SEQUENCE [LARGE SCALE GENOMIC DNA]</scope>
</reference>
<feature type="compositionally biased region" description="Pro residues" evidence="1">
    <location>
        <begin position="44"/>
        <end position="55"/>
    </location>
</feature>
<dbReference type="KEGG" id="smo:SELMODRAFT_267397"/>
<feature type="domain" description="VAN3-binding protein-like auxin canalisation" evidence="2">
    <location>
        <begin position="134"/>
        <end position="258"/>
    </location>
</feature>
<evidence type="ECO:0000313" key="4">
    <source>
        <dbReference type="EMBL" id="EFJ28346.1"/>
    </source>
</evidence>
<dbReference type="InParanoid" id="D8RGF1"/>
<feature type="compositionally biased region" description="Polar residues" evidence="1">
    <location>
        <begin position="96"/>
        <end position="107"/>
    </location>
</feature>
<feature type="region of interest" description="Disordered" evidence="1">
    <location>
        <begin position="79"/>
        <end position="107"/>
    </location>
</feature>
<dbReference type="FunCoup" id="D8RGF1">
    <property type="interactions" value="1084"/>
</dbReference>
<evidence type="ECO:0000313" key="5">
    <source>
        <dbReference type="Proteomes" id="UP000001514"/>
    </source>
</evidence>
<dbReference type="AlphaFoldDB" id="D8RGF1"/>
<organism evidence="5">
    <name type="scientific">Selaginella moellendorffii</name>
    <name type="common">Spikemoss</name>
    <dbReference type="NCBI Taxonomy" id="88036"/>
    <lineage>
        <taxon>Eukaryota</taxon>
        <taxon>Viridiplantae</taxon>
        <taxon>Streptophyta</taxon>
        <taxon>Embryophyta</taxon>
        <taxon>Tracheophyta</taxon>
        <taxon>Lycopodiopsida</taxon>
        <taxon>Selaginellales</taxon>
        <taxon>Selaginellaceae</taxon>
        <taxon>Selaginella</taxon>
    </lineage>
</organism>
<dbReference type="PANTHER" id="PTHR31351">
    <property type="entry name" value="EXPRESSED PROTEIN"/>
    <property type="match status" value="1"/>
</dbReference>
<evidence type="ECO:0000259" key="3">
    <source>
        <dbReference type="Pfam" id="PF08458"/>
    </source>
</evidence>
<dbReference type="InterPro" id="IPR013666">
    <property type="entry name" value="PH_pln"/>
</dbReference>
<dbReference type="HOGENOM" id="CLU_033023_0_0_1"/>
<dbReference type="PANTHER" id="PTHR31351:SF4">
    <property type="entry name" value="AUXIN CANALIZATION PROTEIN (DUF828)"/>
    <property type="match status" value="1"/>
</dbReference>
<sequence length="410" mass="44328">MKSSPERIQGSGFHHSFASKSSDFKGSFLHLENIQEDSAVSFPSPTPGFPEPETPQEPLEFLSRSWSISAFEVSKARAASQTSIATPPPPLPSAQDDCSTTISSSQESNLEGAPFVFAPSMTSQMVMDRIMLRGRSSVGRWFKDMKERKKELSRAHNAQVHAAVSMAGVAAAVAATTSLAVASAASLVAAQCVDLAESLGADHDHITHVVSSAVNVKTAGDIMTLTAAAATALRGAATLKARTLKDAKSHATVTPYDKHALHFNSGDLGSEDGEAESYTQEVLNRGCEFLKRSKKGELHWRTVSVYSDPNNGQVIVKIQSKHMGLRKKRKGIVLDVDANIPAWPGRSLLDNGEQRRYFGLKTATGMLEFECKSEYEHRLWTQGIAHLLHLSSQHSVALTTTSTQSSTKRP</sequence>
<evidence type="ECO:0008006" key="6">
    <source>
        <dbReference type="Google" id="ProtNLM"/>
    </source>
</evidence>
<dbReference type="Pfam" id="PF05703">
    <property type="entry name" value="Auxin_canalis"/>
    <property type="match status" value="2"/>
</dbReference>
<feature type="domain" description="VAN3-binding protein-like auxin canalisation" evidence="2">
    <location>
        <begin position="52"/>
        <end position="131"/>
    </location>
</feature>
<dbReference type="eggNOG" id="ENOG502QRXH">
    <property type="taxonomic scope" value="Eukaryota"/>
</dbReference>
<evidence type="ECO:0000259" key="2">
    <source>
        <dbReference type="Pfam" id="PF05703"/>
    </source>
</evidence>
<dbReference type="Proteomes" id="UP000001514">
    <property type="component" value="Unassembled WGS sequence"/>
</dbReference>
<dbReference type="InterPro" id="IPR008546">
    <property type="entry name" value="VAN3-bd-like_auxin_canal"/>
</dbReference>
<accession>D8RGF1</accession>
<name>D8RGF1_SELML</name>
<feature type="region of interest" description="Disordered" evidence="1">
    <location>
        <begin position="36"/>
        <end position="57"/>
    </location>
</feature>
<protein>
    <recommendedName>
        <fullName evidence="6">PH domain-containing protein</fullName>
    </recommendedName>
</protein>
<dbReference type="EMBL" id="GL377579">
    <property type="protein sequence ID" value="EFJ28346.1"/>
    <property type="molecule type" value="Genomic_DNA"/>
</dbReference>
<evidence type="ECO:0000256" key="1">
    <source>
        <dbReference type="SAM" id="MobiDB-lite"/>
    </source>
</evidence>
<feature type="domain" description="Pleckstrin-like plant" evidence="3">
    <location>
        <begin position="288"/>
        <end position="391"/>
    </location>
</feature>
<gene>
    <name evidence="4" type="ORF">SELMODRAFT_267397</name>
</gene>
<keyword evidence="5" id="KW-1185">Reference proteome</keyword>
<dbReference type="InterPro" id="IPR040269">
    <property type="entry name" value="VAB"/>
</dbReference>
<dbReference type="Pfam" id="PF08458">
    <property type="entry name" value="PH_2"/>
    <property type="match status" value="1"/>
</dbReference>
<dbReference type="OMA" id="HHHPVNG"/>
<dbReference type="Gramene" id="EFJ28346">
    <property type="protein sequence ID" value="EFJ28346"/>
    <property type="gene ID" value="SELMODRAFT_267397"/>
</dbReference>
<proteinExistence type="predicted"/>